<evidence type="ECO:0000256" key="1">
    <source>
        <dbReference type="SAM" id="SignalP"/>
    </source>
</evidence>
<feature type="signal peptide" evidence="1">
    <location>
        <begin position="1"/>
        <end position="21"/>
    </location>
</feature>
<dbReference type="EMBL" id="JAVFHQ010000074">
    <property type="protein sequence ID" value="KAK4540130.1"/>
    <property type="molecule type" value="Genomic_DNA"/>
</dbReference>
<sequence length="326" mass="32127">MRSFSTRYAALAASLVAAAKALDGIVVPGTVAAGTSFNATFLNGSSDKYRVYLAAALTGVNGPTCYLVNSTDLSSPVALNIPADAGPSADYYSIAVSDLTTSQGATYSNAFNLTGGTGNYTEYELHLGGAPFWDADDLPCSSYACARQCAEASYPADLTDASAYNTMKSCMLNCSGVLPAASQTAPAHATSTGETRENPTTLVAAAAMITLSSGGVLTAVETTVTSGGSTITEAIVGGSATLTLGGAEATISSEVLSLAKSGIVEVSGSTTVAFNSMTLTTSVTDSSAAASATSASAAATSSGAAGRQEMAIAGVAGVAGLAALLL</sequence>
<dbReference type="AlphaFoldDB" id="A0AAV9J564"/>
<protein>
    <submittedName>
        <fullName evidence="2">Uncharacterized protein</fullName>
    </submittedName>
</protein>
<dbReference type="Proteomes" id="UP001324427">
    <property type="component" value="Unassembled WGS sequence"/>
</dbReference>
<feature type="chain" id="PRO_5043328584" evidence="1">
    <location>
        <begin position="22"/>
        <end position="326"/>
    </location>
</feature>
<accession>A0AAV9J564</accession>
<evidence type="ECO:0000313" key="2">
    <source>
        <dbReference type="EMBL" id="KAK4540130.1"/>
    </source>
</evidence>
<comment type="caution">
    <text evidence="2">The sequence shown here is derived from an EMBL/GenBank/DDBJ whole genome shotgun (WGS) entry which is preliminary data.</text>
</comment>
<evidence type="ECO:0000313" key="3">
    <source>
        <dbReference type="Proteomes" id="UP001324427"/>
    </source>
</evidence>
<proteinExistence type="predicted"/>
<keyword evidence="1" id="KW-0732">Signal</keyword>
<gene>
    <name evidence="2" type="ORF">LTR36_009795</name>
</gene>
<keyword evidence="3" id="KW-1185">Reference proteome</keyword>
<organism evidence="2 3">
    <name type="scientific">Oleoguttula mirabilis</name>
    <dbReference type="NCBI Taxonomy" id="1507867"/>
    <lineage>
        <taxon>Eukaryota</taxon>
        <taxon>Fungi</taxon>
        <taxon>Dikarya</taxon>
        <taxon>Ascomycota</taxon>
        <taxon>Pezizomycotina</taxon>
        <taxon>Dothideomycetes</taxon>
        <taxon>Dothideomycetidae</taxon>
        <taxon>Mycosphaerellales</taxon>
        <taxon>Teratosphaeriaceae</taxon>
        <taxon>Oleoguttula</taxon>
    </lineage>
</organism>
<name>A0AAV9J564_9PEZI</name>
<reference evidence="2 3" key="1">
    <citation type="submission" date="2021-11" db="EMBL/GenBank/DDBJ databases">
        <title>Black yeast isolated from Biological Soil Crust.</title>
        <authorList>
            <person name="Kurbessoian T."/>
        </authorList>
    </citation>
    <scope>NUCLEOTIDE SEQUENCE [LARGE SCALE GENOMIC DNA]</scope>
    <source>
        <strain evidence="2 3">CCFEE 5522</strain>
    </source>
</reference>